<dbReference type="PROSITE" id="PS51450">
    <property type="entry name" value="LRR"/>
    <property type="match status" value="1"/>
</dbReference>
<keyword evidence="8 12" id="KW-1133">Transmembrane helix</keyword>
<keyword evidence="10" id="KW-0675">Receptor</keyword>
<dbReference type="InterPro" id="IPR013210">
    <property type="entry name" value="LRR_N_plant-typ"/>
</dbReference>
<feature type="transmembrane region" description="Helical" evidence="12">
    <location>
        <begin position="863"/>
        <end position="886"/>
    </location>
</feature>
<dbReference type="FunFam" id="3.80.10.10:FF:001347">
    <property type="entry name" value="LRR receptor-like serine/threonine-protein kinase GSO2"/>
    <property type="match status" value="1"/>
</dbReference>
<evidence type="ECO:0000256" key="8">
    <source>
        <dbReference type="ARBA" id="ARBA00022989"/>
    </source>
</evidence>
<proteinExistence type="inferred from homology"/>
<dbReference type="InterPro" id="IPR046956">
    <property type="entry name" value="RLP23-like"/>
</dbReference>
<dbReference type="Gene3D" id="3.80.10.10">
    <property type="entry name" value="Ribonuclease Inhibitor"/>
    <property type="match status" value="5"/>
</dbReference>
<evidence type="ECO:0000313" key="15">
    <source>
        <dbReference type="EMBL" id="KAG6489801.1"/>
    </source>
</evidence>
<comment type="similarity">
    <text evidence="2">Belongs to the RLP family.</text>
</comment>
<accession>A0A8J5FQU3</accession>
<evidence type="ECO:0000313" key="16">
    <source>
        <dbReference type="Proteomes" id="UP000734854"/>
    </source>
</evidence>
<evidence type="ECO:0000256" key="6">
    <source>
        <dbReference type="ARBA" id="ARBA00022729"/>
    </source>
</evidence>
<keyword evidence="11" id="KW-0325">Glycoprotein</keyword>
<dbReference type="SUPFAM" id="SSF52058">
    <property type="entry name" value="L domain-like"/>
    <property type="match status" value="1"/>
</dbReference>
<dbReference type="InterPro" id="IPR001611">
    <property type="entry name" value="Leu-rich_rpt"/>
</dbReference>
<dbReference type="GO" id="GO:0006952">
    <property type="term" value="P:defense response"/>
    <property type="evidence" value="ECO:0007669"/>
    <property type="project" value="UniProtKB-ARBA"/>
</dbReference>
<dbReference type="PANTHER" id="PTHR48063">
    <property type="entry name" value="LRR RECEPTOR-LIKE KINASE"/>
    <property type="match status" value="1"/>
</dbReference>
<dbReference type="InterPro" id="IPR032675">
    <property type="entry name" value="LRR_dom_sf"/>
</dbReference>
<dbReference type="Pfam" id="PF13855">
    <property type="entry name" value="LRR_8"/>
    <property type="match status" value="2"/>
</dbReference>
<evidence type="ECO:0000256" key="13">
    <source>
        <dbReference type="SAM" id="SignalP"/>
    </source>
</evidence>
<feature type="signal peptide" evidence="13">
    <location>
        <begin position="1"/>
        <end position="27"/>
    </location>
</feature>
<dbReference type="PRINTS" id="PR00019">
    <property type="entry name" value="LEURICHRPT"/>
</dbReference>
<dbReference type="FunFam" id="3.80.10.10:FF:000095">
    <property type="entry name" value="LRR receptor-like serine/threonine-protein kinase GSO1"/>
    <property type="match status" value="1"/>
</dbReference>
<dbReference type="FunFam" id="3.80.10.10:FF:000400">
    <property type="entry name" value="Nuclear pore complex protein NUP107"/>
    <property type="match status" value="1"/>
</dbReference>
<dbReference type="Pfam" id="PF13516">
    <property type="entry name" value="LRR_6"/>
    <property type="match status" value="1"/>
</dbReference>
<keyword evidence="6 13" id="KW-0732">Signal</keyword>
<evidence type="ECO:0000256" key="11">
    <source>
        <dbReference type="ARBA" id="ARBA00023180"/>
    </source>
</evidence>
<feature type="chain" id="PRO_5035232298" description="Leucine-rich repeat-containing N-terminal plant-type domain-containing protein" evidence="13">
    <location>
        <begin position="28"/>
        <end position="908"/>
    </location>
</feature>
<dbReference type="Proteomes" id="UP000734854">
    <property type="component" value="Unassembled WGS sequence"/>
</dbReference>
<evidence type="ECO:0000256" key="4">
    <source>
        <dbReference type="ARBA" id="ARBA00022614"/>
    </source>
</evidence>
<keyword evidence="16" id="KW-1185">Reference proteome</keyword>
<dbReference type="GO" id="GO:0051707">
    <property type="term" value="P:response to other organism"/>
    <property type="evidence" value="ECO:0007669"/>
    <property type="project" value="UniProtKB-ARBA"/>
</dbReference>
<keyword evidence="5 12" id="KW-0812">Transmembrane</keyword>
<dbReference type="InterPro" id="IPR003591">
    <property type="entry name" value="Leu-rich_rpt_typical-subtyp"/>
</dbReference>
<evidence type="ECO:0000256" key="9">
    <source>
        <dbReference type="ARBA" id="ARBA00023136"/>
    </source>
</evidence>
<protein>
    <recommendedName>
        <fullName evidence="14">Leucine-rich repeat-containing N-terminal plant-type domain-containing protein</fullName>
    </recommendedName>
</protein>
<evidence type="ECO:0000256" key="7">
    <source>
        <dbReference type="ARBA" id="ARBA00022737"/>
    </source>
</evidence>
<dbReference type="AlphaFoldDB" id="A0A8J5FQU3"/>
<dbReference type="GO" id="GO:0009653">
    <property type="term" value="P:anatomical structure morphogenesis"/>
    <property type="evidence" value="ECO:0007669"/>
    <property type="project" value="UniProtKB-ARBA"/>
</dbReference>
<dbReference type="PANTHER" id="PTHR48063:SF112">
    <property type="entry name" value="RECEPTOR LIKE PROTEIN 30-LIKE"/>
    <property type="match status" value="1"/>
</dbReference>
<keyword evidence="4" id="KW-0433">Leucine-rich repeat</keyword>
<gene>
    <name evidence="15" type="ORF">ZIOFF_051080</name>
</gene>
<dbReference type="SUPFAM" id="SSF52047">
    <property type="entry name" value="RNI-like"/>
    <property type="match status" value="1"/>
</dbReference>
<feature type="domain" description="Leucine-rich repeat-containing N-terminal plant-type" evidence="14">
    <location>
        <begin position="33"/>
        <end position="68"/>
    </location>
</feature>
<name>A0A8J5FQU3_ZINOF</name>
<evidence type="ECO:0000256" key="3">
    <source>
        <dbReference type="ARBA" id="ARBA00022475"/>
    </source>
</evidence>
<dbReference type="GO" id="GO:0099402">
    <property type="term" value="P:plant organ development"/>
    <property type="evidence" value="ECO:0007669"/>
    <property type="project" value="UniProtKB-ARBA"/>
</dbReference>
<comment type="subcellular location">
    <subcellularLocation>
        <location evidence="1">Cell membrane</location>
        <topology evidence="1">Single-pass type I membrane protein</topology>
    </subcellularLocation>
</comment>
<evidence type="ECO:0000256" key="1">
    <source>
        <dbReference type="ARBA" id="ARBA00004251"/>
    </source>
</evidence>
<evidence type="ECO:0000259" key="14">
    <source>
        <dbReference type="Pfam" id="PF08263"/>
    </source>
</evidence>
<evidence type="ECO:0000256" key="2">
    <source>
        <dbReference type="ARBA" id="ARBA00009592"/>
    </source>
</evidence>
<comment type="caution">
    <text evidence="15">The sequence shown here is derived from an EMBL/GenBank/DDBJ whole genome shotgun (WGS) entry which is preliminary data.</text>
</comment>
<dbReference type="SMART" id="SM00369">
    <property type="entry name" value="LRR_TYP"/>
    <property type="match status" value="12"/>
</dbReference>
<keyword evidence="9 12" id="KW-0472">Membrane</keyword>
<sequence>MAWNAAASPNPLFCLFWMSLLFASATAQLCMEKERKALLDVRSGLSVADGRLSSWRGEDCCKWEGVECHNITSHVVKLDLSYLDGSTPNKSEVSSSLLDLEHLTFLDLSGNNFGGARIPTFLGSLTQLEHLDLSQGGFSGRIPYQLCNLSKLHHLALDNNGIEGTISETIVLLGNLQFLDLGLNNISGEIPESIGNLSKLSVLDLSSNRIFGAIPGSIGNLAALQNLDLSGNQISGQIPNSVGNLRQLEEVSMSHNNISGSVPSSLGGMCNMNRIDLRDNRITGELAEFFEQLSRCRNDIRLSLSLQNNEISGPLPIHMEKLQRLVQLDLGSNSLNGSIPTSLGKLSQLLLLNLSSNYLVGGLTEAHFANLTSLLSMDLSHNNLSVNASSGWLPPFHANVIAMGSCNLGPKFPPWLQNQNRLNSLDISNTGISDFFPEWFWSLCTPLMRLNVSHNHMRGVLPSSLECFGLVRIFDLGYNNLEGFIPRMPYVGLYLDLSHNSLSGPIPESLAGDNLGFILLSDNRLNGSIPSSICTTYLQIVNLANNGLSGALPDCWSNSPYLIIMDVSSNILSGGIPATLGLLNMLQSLHLSNNNLTGAIRSTLQQCRELTVIDLSLNELSGGIPSWIGWSLLSLRVLSLRSNKLSGEIPWQLSLCPSLQVLDLAHNSLSDPLPPSFGKFISMATRQNDKELVPLNRGSSYYTDSVIITAKGSQLLYTRTLSLVTSIDLSNNNLFGEIPEELTNLHGLRFLNLSWNHFSGNIPDEIGLMGELESLDLSKNHLSGEIPLSISTLYSLSILNLSYNNLIGRIPMGTQLQTFTNLSYMGNPRLCGELLQIKCPGDNPPIGVPEEEDMHEDDEYGGIWYFIGFAPGFVFGFWVFMGIVMIKRSIRIKYILLIDRICSWFMHM</sequence>
<dbReference type="GO" id="GO:0009791">
    <property type="term" value="P:post-embryonic development"/>
    <property type="evidence" value="ECO:0007669"/>
    <property type="project" value="UniProtKB-ARBA"/>
</dbReference>
<dbReference type="Pfam" id="PF08263">
    <property type="entry name" value="LRRNT_2"/>
    <property type="match status" value="1"/>
</dbReference>
<evidence type="ECO:0000256" key="5">
    <source>
        <dbReference type="ARBA" id="ARBA00022692"/>
    </source>
</evidence>
<organism evidence="15 16">
    <name type="scientific">Zingiber officinale</name>
    <name type="common">Ginger</name>
    <name type="synonym">Amomum zingiber</name>
    <dbReference type="NCBI Taxonomy" id="94328"/>
    <lineage>
        <taxon>Eukaryota</taxon>
        <taxon>Viridiplantae</taxon>
        <taxon>Streptophyta</taxon>
        <taxon>Embryophyta</taxon>
        <taxon>Tracheophyta</taxon>
        <taxon>Spermatophyta</taxon>
        <taxon>Magnoliopsida</taxon>
        <taxon>Liliopsida</taxon>
        <taxon>Zingiberales</taxon>
        <taxon>Zingiberaceae</taxon>
        <taxon>Zingiber</taxon>
    </lineage>
</organism>
<dbReference type="Pfam" id="PF00560">
    <property type="entry name" value="LRR_1"/>
    <property type="match status" value="10"/>
</dbReference>
<evidence type="ECO:0000256" key="10">
    <source>
        <dbReference type="ARBA" id="ARBA00023170"/>
    </source>
</evidence>
<dbReference type="FunFam" id="3.80.10.10:FF:000453">
    <property type="entry name" value="Leucine-rich receptor-like protein kinase family protein"/>
    <property type="match status" value="1"/>
</dbReference>
<dbReference type="EMBL" id="JACMSC010000014">
    <property type="protein sequence ID" value="KAG6489801.1"/>
    <property type="molecule type" value="Genomic_DNA"/>
</dbReference>
<keyword evidence="7" id="KW-0677">Repeat</keyword>
<keyword evidence="3" id="KW-1003">Cell membrane</keyword>
<dbReference type="FunFam" id="3.80.10.10:FF:000111">
    <property type="entry name" value="LRR receptor-like serine/threonine-protein kinase ERECTA"/>
    <property type="match status" value="1"/>
</dbReference>
<dbReference type="GO" id="GO:0005886">
    <property type="term" value="C:plasma membrane"/>
    <property type="evidence" value="ECO:0007669"/>
    <property type="project" value="UniProtKB-SubCell"/>
</dbReference>
<evidence type="ECO:0000256" key="12">
    <source>
        <dbReference type="SAM" id="Phobius"/>
    </source>
</evidence>
<reference evidence="15 16" key="1">
    <citation type="submission" date="2020-08" db="EMBL/GenBank/DDBJ databases">
        <title>Plant Genome Project.</title>
        <authorList>
            <person name="Zhang R.-G."/>
        </authorList>
    </citation>
    <scope>NUCLEOTIDE SEQUENCE [LARGE SCALE GENOMIC DNA]</scope>
    <source>
        <tissue evidence="15">Rhizome</tissue>
    </source>
</reference>